<dbReference type="Proteomes" id="UP001156706">
    <property type="component" value="Unassembled WGS sequence"/>
</dbReference>
<protein>
    <recommendedName>
        <fullName evidence="3">Polymer-forming cytoskeletal protein</fullName>
    </recommendedName>
</protein>
<reference evidence="2" key="1">
    <citation type="journal article" date="2019" name="Int. J. Syst. Evol. Microbiol.">
        <title>The Global Catalogue of Microorganisms (GCM) 10K type strain sequencing project: providing services to taxonomists for standard genome sequencing and annotation.</title>
        <authorList>
            <consortium name="The Broad Institute Genomics Platform"/>
            <consortium name="The Broad Institute Genome Sequencing Center for Infectious Disease"/>
            <person name="Wu L."/>
            <person name="Ma J."/>
        </authorList>
    </citation>
    <scope>NUCLEOTIDE SEQUENCE [LARGE SCALE GENOMIC DNA]</scope>
    <source>
        <strain evidence="2">NBRC 110044</strain>
    </source>
</reference>
<keyword evidence="2" id="KW-1185">Reference proteome</keyword>
<proteinExistence type="predicted"/>
<dbReference type="RefSeq" id="WP_284196153.1">
    <property type="nucleotide sequence ID" value="NZ_BSOG01000002.1"/>
</dbReference>
<organism evidence="1 2">
    <name type="scientific">Chitinimonas prasina</name>
    <dbReference type="NCBI Taxonomy" id="1434937"/>
    <lineage>
        <taxon>Bacteria</taxon>
        <taxon>Pseudomonadati</taxon>
        <taxon>Pseudomonadota</taxon>
        <taxon>Betaproteobacteria</taxon>
        <taxon>Neisseriales</taxon>
        <taxon>Chitinibacteraceae</taxon>
        <taxon>Chitinimonas</taxon>
    </lineage>
</organism>
<sequence length="239" mass="27029">MSKAKAKNFLASKLITNLGVPTEAERDRIHCLSETGGICMEQVADWKIYRGDLSIPSDLLMDFPLIVDGNLEVLGTCAESNRAHLVCLGNLKVKNIYTTDIFLVKGDVEAEGFIYASGNDYVMEIHGIVRARWVSISERCSYPSKLRFEGVEVLDLDIGYFGDPGSILNLDLMSYFDEDADQLDDIDHKEVRERREDGETIYAIARNSEKLLKFAAQDRVFTKPRPAQPVTDFKILPWW</sequence>
<evidence type="ECO:0000313" key="1">
    <source>
        <dbReference type="EMBL" id="GLR13036.1"/>
    </source>
</evidence>
<accession>A0ABQ5YID9</accession>
<evidence type="ECO:0000313" key="2">
    <source>
        <dbReference type="Proteomes" id="UP001156706"/>
    </source>
</evidence>
<dbReference type="EMBL" id="BSOG01000002">
    <property type="protein sequence ID" value="GLR13036.1"/>
    <property type="molecule type" value="Genomic_DNA"/>
</dbReference>
<gene>
    <name evidence="1" type="ORF">GCM10007907_18260</name>
</gene>
<evidence type="ECO:0008006" key="3">
    <source>
        <dbReference type="Google" id="ProtNLM"/>
    </source>
</evidence>
<name>A0ABQ5YID9_9NEIS</name>
<comment type="caution">
    <text evidence="1">The sequence shown here is derived from an EMBL/GenBank/DDBJ whole genome shotgun (WGS) entry which is preliminary data.</text>
</comment>